<keyword evidence="3" id="KW-1185">Reference proteome</keyword>
<dbReference type="Proteomes" id="UP001220577">
    <property type="component" value="Chromosome"/>
</dbReference>
<dbReference type="RefSeq" id="WP_034996989.1">
    <property type="nucleotide sequence ID" value="NZ_CP063190.1"/>
</dbReference>
<gene>
    <name evidence="2" type="ORF">CIHUM_00915</name>
</gene>
<feature type="domain" description="Helix-turn-helix" evidence="1">
    <location>
        <begin position="7"/>
        <end position="61"/>
    </location>
</feature>
<dbReference type="Pfam" id="PF12728">
    <property type="entry name" value="HTH_17"/>
    <property type="match status" value="1"/>
</dbReference>
<organism evidence="2 3">
    <name type="scientific">Corynebacterium ihumii</name>
    <dbReference type="NCBI Taxonomy" id="1232427"/>
    <lineage>
        <taxon>Bacteria</taxon>
        <taxon>Bacillati</taxon>
        <taxon>Actinomycetota</taxon>
        <taxon>Actinomycetes</taxon>
        <taxon>Mycobacteriales</taxon>
        <taxon>Corynebacteriaceae</taxon>
        <taxon>Corynebacterium</taxon>
    </lineage>
</organism>
<reference evidence="2 3" key="1">
    <citation type="submission" date="2020-10" db="EMBL/GenBank/DDBJ databases">
        <title>Complete genome sequence of Corynebacterium ihumii DSM 45751.</title>
        <authorList>
            <person name="Ruckert C."/>
            <person name="Albersmeier A."/>
            <person name="Busche T."/>
            <person name="Jaenicke S."/>
            <person name="Winkler A."/>
            <person name="Friethjonsson O.H."/>
            <person name="Hreggviethsson G.O."/>
            <person name="Lambert C."/>
            <person name="Badcock D."/>
            <person name="Bernaerts K."/>
            <person name="Anne J."/>
            <person name="Economou A."/>
            <person name="Kalinowski J."/>
        </authorList>
    </citation>
    <scope>NUCLEOTIDE SEQUENCE [LARGE SCALE GENOMIC DNA]</scope>
    <source>
        <strain evidence="2 3">DSM 45751</strain>
    </source>
</reference>
<sequence length="66" mass="7630">MQNNTTFLTVREFAERTGYSEKTIRKLVRRGEIHSGRRRGQKPGKGVKILIPEAEVERFVRMEAVA</sequence>
<protein>
    <submittedName>
        <fullName evidence="2">Helix-turn-helix domain protein</fullName>
    </submittedName>
</protein>
<evidence type="ECO:0000259" key="1">
    <source>
        <dbReference type="Pfam" id="PF12728"/>
    </source>
</evidence>
<dbReference type="InterPro" id="IPR041657">
    <property type="entry name" value="HTH_17"/>
</dbReference>
<proteinExistence type="predicted"/>
<dbReference type="InterPro" id="IPR010093">
    <property type="entry name" value="SinI_DNA-bd"/>
</dbReference>
<evidence type="ECO:0000313" key="2">
    <source>
        <dbReference type="EMBL" id="WCZ33631.1"/>
    </source>
</evidence>
<dbReference type="NCBIfam" id="TIGR01764">
    <property type="entry name" value="excise"/>
    <property type="match status" value="1"/>
</dbReference>
<accession>A0ABY7UAG3</accession>
<dbReference type="SUPFAM" id="SSF46955">
    <property type="entry name" value="Putative DNA-binding domain"/>
    <property type="match status" value="1"/>
</dbReference>
<dbReference type="EMBL" id="CP063190">
    <property type="protein sequence ID" value="WCZ33631.1"/>
    <property type="molecule type" value="Genomic_DNA"/>
</dbReference>
<evidence type="ECO:0000313" key="3">
    <source>
        <dbReference type="Proteomes" id="UP001220577"/>
    </source>
</evidence>
<dbReference type="InterPro" id="IPR009061">
    <property type="entry name" value="DNA-bd_dom_put_sf"/>
</dbReference>
<name>A0ABY7UAG3_9CORY</name>